<reference evidence="1 2" key="1">
    <citation type="submission" date="2012-10" db="EMBL/GenBank/DDBJ databases">
        <authorList>
            <person name="Harkins D.M."/>
            <person name="Durkin A.S."/>
            <person name="Brinkac L.M."/>
            <person name="Haft D.H."/>
            <person name="Selengut J.D."/>
            <person name="Sanka R."/>
            <person name="DePew J."/>
            <person name="Purushe J."/>
            <person name="Whelen A.C."/>
            <person name="Vinetz J.M."/>
            <person name="Sutton G.G."/>
            <person name="Nierman W.C."/>
            <person name="Fouts D.E."/>
        </authorList>
    </citation>
    <scope>NUCLEOTIDE SEQUENCE [LARGE SCALE GENOMIC DNA]</scope>
    <source>
        <strain evidence="1 2">2006001853</strain>
    </source>
</reference>
<name>A0A828YXK8_9LEPT</name>
<evidence type="ECO:0000313" key="1">
    <source>
        <dbReference type="EMBL" id="EKR62834.1"/>
    </source>
</evidence>
<sequence length="67" mass="8083">MCFLPELIPKFHPVRFDPTLFKKAALRGYSCLRVRERTMESSFKEHFKFKILEYSLSMVLSRIKEVR</sequence>
<gene>
    <name evidence="1" type="ORF">LEP1GSC036_2410</name>
</gene>
<organism evidence="1 2">
    <name type="scientific">Leptospira weilii str. 2006001853</name>
    <dbReference type="NCBI Taxonomy" id="1001589"/>
    <lineage>
        <taxon>Bacteria</taxon>
        <taxon>Pseudomonadati</taxon>
        <taxon>Spirochaetota</taxon>
        <taxon>Spirochaetia</taxon>
        <taxon>Leptospirales</taxon>
        <taxon>Leptospiraceae</taxon>
        <taxon>Leptospira</taxon>
    </lineage>
</organism>
<comment type="caution">
    <text evidence="1">The sequence shown here is derived from an EMBL/GenBank/DDBJ whole genome shotgun (WGS) entry which is preliminary data.</text>
</comment>
<evidence type="ECO:0000313" key="2">
    <source>
        <dbReference type="Proteomes" id="UP000001338"/>
    </source>
</evidence>
<proteinExistence type="predicted"/>
<accession>A0A828YXK8</accession>
<dbReference type="Proteomes" id="UP000001338">
    <property type="component" value="Unassembled WGS sequence"/>
</dbReference>
<dbReference type="RefSeq" id="WP_004500388.1">
    <property type="nucleotide sequence ID" value="NZ_AFLV02000065.1"/>
</dbReference>
<protein>
    <submittedName>
        <fullName evidence="1">Uncharacterized protein</fullName>
    </submittedName>
</protein>
<dbReference type="EMBL" id="AFLV02000065">
    <property type="protein sequence ID" value="EKR62834.1"/>
    <property type="molecule type" value="Genomic_DNA"/>
</dbReference>
<dbReference type="AlphaFoldDB" id="A0A828YXK8"/>